<protein>
    <submittedName>
        <fullName evidence="2">Uncharacterized protein AlNc14C1G26</fullName>
    </submittedName>
</protein>
<evidence type="ECO:0000256" key="1">
    <source>
        <dbReference type="SAM" id="MobiDB-lite"/>
    </source>
</evidence>
<dbReference type="Pfam" id="PF13374">
    <property type="entry name" value="TPR_10"/>
    <property type="match status" value="1"/>
</dbReference>
<dbReference type="EMBL" id="FR824046">
    <property type="protein sequence ID" value="CCA13886.1"/>
    <property type="molecule type" value="Genomic_DNA"/>
</dbReference>
<sequence>MLPDRRNSLTMSLSEFTHFLAAYFEYSELFSYEKLQQTYQKMHSTYPPSSITLMFVMPSRVVNGQAANATEADFARMTFPCYLEFFCRIAILYFSATAQINEDEHHETRSRSPLDLENCLAPFIANFTQTSHGSFDTPTPMRRLLHSQSITKSQMNLCIVRLIEIMDATNTSSEEILERYVFGRRGNGQSYKSESSKSIGSYTCGRHMQRVPVNVRLLREILLLPESLNNLRAYTEILQAQHTKDFELAVTRLESFQAESLATRSFLYFDGSSICDSACNDTQALRLYIDALDMIQDLSLVHPGRAMAESCVGTTLYYAGEFELARKYHQEALATRIRAIMSLRGKSAEIMMKSIEGDDFNTAIAMNNLACCLYSTGETECDGQACLLIDWAFRIYKKLYGLESPRTSQVAHKAEMIRSRQLKMRKKLPEANANMEYLSVISNAFLQIVVPKDPAQPRKEDRGIERNTMRQKKGESKRKQK</sequence>
<feature type="compositionally biased region" description="Basic and acidic residues" evidence="1">
    <location>
        <begin position="455"/>
        <end position="474"/>
    </location>
</feature>
<dbReference type="AlphaFoldDB" id="F0VYM2"/>
<evidence type="ECO:0000313" key="2">
    <source>
        <dbReference type="EMBL" id="CCA13886.1"/>
    </source>
</evidence>
<reference evidence="2" key="2">
    <citation type="submission" date="2011-02" db="EMBL/GenBank/DDBJ databases">
        <authorList>
            <person name="MacLean D."/>
        </authorList>
    </citation>
    <scope>NUCLEOTIDE SEQUENCE</scope>
</reference>
<accession>F0VYM2</accession>
<dbReference type="SUPFAM" id="SSF48452">
    <property type="entry name" value="TPR-like"/>
    <property type="match status" value="1"/>
</dbReference>
<name>F0VYM2_9STRA</name>
<dbReference type="Gene3D" id="1.25.40.10">
    <property type="entry name" value="Tetratricopeptide repeat domain"/>
    <property type="match status" value="1"/>
</dbReference>
<proteinExistence type="predicted"/>
<reference evidence="2" key="1">
    <citation type="journal article" date="2011" name="PLoS Biol.">
        <title>Gene gain and loss during evolution of obligate parasitism in the white rust pathogen of Arabidopsis thaliana.</title>
        <authorList>
            <person name="Kemen E."/>
            <person name="Gardiner A."/>
            <person name="Schultz-Larsen T."/>
            <person name="Kemen A.C."/>
            <person name="Balmuth A.L."/>
            <person name="Robert-Seilaniantz A."/>
            <person name="Bailey K."/>
            <person name="Holub E."/>
            <person name="Studholme D.J."/>
            <person name="Maclean D."/>
            <person name="Jones J.D."/>
        </authorList>
    </citation>
    <scope>NUCLEOTIDE SEQUENCE</scope>
</reference>
<dbReference type="HOGENOM" id="CLU_580640_0_0_1"/>
<gene>
    <name evidence="2" type="primary">AlNc14C1G26</name>
    <name evidence="2" type="ORF">ALNC14_000290</name>
</gene>
<dbReference type="InterPro" id="IPR011990">
    <property type="entry name" value="TPR-like_helical_dom_sf"/>
</dbReference>
<feature type="region of interest" description="Disordered" evidence="1">
    <location>
        <begin position="452"/>
        <end position="481"/>
    </location>
</feature>
<organism evidence="2">
    <name type="scientific">Albugo laibachii Nc14</name>
    <dbReference type="NCBI Taxonomy" id="890382"/>
    <lineage>
        <taxon>Eukaryota</taxon>
        <taxon>Sar</taxon>
        <taxon>Stramenopiles</taxon>
        <taxon>Oomycota</taxon>
        <taxon>Peronosporomycetes</taxon>
        <taxon>Albuginales</taxon>
        <taxon>Albuginaceae</taxon>
        <taxon>Albugo</taxon>
    </lineage>
</organism>